<evidence type="ECO:0000313" key="2">
    <source>
        <dbReference type="Proteomes" id="UP000265643"/>
    </source>
</evidence>
<sequence length="58" mass="6586">MVTMNEHDYKVLYEKLNNPDKKVICPRCGNEIIREKRGNSIAVECKTKGCIYGGVRGI</sequence>
<dbReference type="EMBL" id="BHGK01000001">
    <property type="protein sequence ID" value="GCA66019.1"/>
    <property type="molecule type" value="Genomic_DNA"/>
</dbReference>
<name>A0A391P8J5_9FIRM</name>
<keyword evidence="2" id="KW-1185">Reference proteome</keyword>
<organism evidence="1 2">
    <name type="scientific">Mediterraneibacter butyricigenes</name>
    <dbReference type="NCBI Taxonomy" id="2316025"/>
    <lineage>
        <taxon>Bacteria</taxon>
        <taxon>Bacillati</taxon>
        <taxon>Bacillota</taxon>
        <taxon>Clostridia</taxon>
        <taxon>Lachnospirales</taxon>
        <taxon>Lachnospiraceae</taxon>
        <taxon>Mediterraneibacter</taxon>
    </lineage>
</organism>
<evidence type="ECO:0000313" key="1">
    <source>
        <dbReference type="EMBL" id="GCA66019.1"/>
    </source>
</evidence>
<evidence type="ECO:0008006" key="3">
    <source>
        <dbReference type="Google" id="ProtNLM"/>
    </source>
</evidence>
<accession>A0A391P8J5</accession>
<dbReference type="RefSeq" id="WP_156085428.1">
    <property type="nucleotide sequence ID" value="NZ_BHGK01000001.1"/>
</dbReference>
<protein>
    <recommendedName>
        <fullName evidence="3">Transposase zinc-ribbon domain-containing protein</fullName>
    </recommendedName>
</protein>
<comment type="caution">
    <text evidence="1">The sequence shown here is derived from an EMBL/GenBank/DDBJ whole genome shotgun (WGS) entry which is preliminary data.</text>
</comment>
<proteinExistence type="predicted"/>
<dbReference type="AlphaFoldDB" id="A0A391P8J5"/>
<gene>
    <name evidence="1" type="ORF">KGMB01110_04550</name>
</gene>
<reference evidence="2" key="1">
    <citation type="submission" date="2018-09" db="EMBL/GenBank/DDBJ databases">
        <title>Draft Genome Sequence of Mediterraneibacter sp. KCTC 15684.</title>
        <authorList>
            <person name="Kim J.S."/>
            <person name="Han K.I."/>
            <person name="Suh M.K."/>
            <person name="Lee K.C."/>
            <person name="Eom M.K."/>
            <person name="Lee J.H."/>
            <person name="Park S.H."/>
            <person name="Kang S.W."/>
            <person name="Park J.E."/>
            <person name="Oh B.S."/>
            <person name="Yu S.Y."/>
            <person name="Choi S.H."/>
            <person name="Lee D.H."/>
            <person name="Yoon H."/>
            <person name="Kim B."/>
            <person name="Yang S.J."/>
            <person name="Lee J.S."/>
        </authorList>
    </citation>
    <scope>NUCLEOTIDE SEQUENCE [LARGE SCALE GENOMIC DNA]</scope>
    <source>
        <strain evidence="2">KCTC 15684</strain>
    </source>
</reference>
<dbReference type="Proteomes" id="UP000265643">
    <property type="component" value="Unassembled WGS sequence"/>
</dbReference>